<evidence type="ECO:0000313" key="1">
    <source>
        <dbReference type="EMBL" id="KAK9877854.1"/>
    </source>
</evidence>
<dbReference type="Proteomes" id="UP001431783">
    <property type="component" value="Unassembled WGS sequence"/>
</dbReference>
<reference evidence="1 2" key="1">
    <citation type="submission" date="2023-03" db="EMBL/GenBank/DDBJ databases">
        <title>Genome insight into feeding habits of ladybird beetles.</title>
        <authorList>
            <person name="Li H.-S."/>
            <person name="Huang Y.-H."/>
            <person name="Pang H."/>
        </authorList>
    </citation>
    <scope>NUCLEOTIDE SEQUENCE [LARGE SCALE GENOMIC DNA]</scope>
    <source>
        <strain evidence="1">SYSU_2023b</strain>
        <tissue evidence="1">Whole body</tissue>
    </source>
</reference>
<proteinExistence type="predicted"/>
<comment type="caution">
    <text evidence="1">The sequence shown here is derived from an EMBL/GenBank/DDBJ whole genome shotgun (WGS) entry which is preliminary data.</text>
</comment>
<organism evidence="1 2">
    <name type="scientific">Henosepilachna vigintioctopunctata</name>
    <dbReference type="NCBI Taxonomy" id="420089"/>
    <lineage>
        <taxon>Eukaryota</taxon>
        <taxon>Metazoa</taxon>
        <taxon>Ecdysozoa</taxon>
        <taxon>Arthropoda</taxon>
        <taxon>Hexapoda</taxon>
        <taxon>Insecta</taxon>
        <taxon>Pterygota</taxon>
        <taxon>Neoptera</taxon>
        <taxon>Endopterygota</taxon>
        <taxon>Coleoptera</taxon>
        <taxon>Polyphaga</taxon>
        <taxon>Cucujiformia</taxon>
        <taxon>Coccinelloidea</taxon>
        <taxon>Coccinellidae</taxon>
        <taxon>Epilachninae</taxon>
        <taxon>Epilachnini</taxon>
        <taxon>Henosepilachna</taxon>
    </lineage>
</organism>
<sequence>MDNYGVKSAFFVGEDFENLLFKVNLQLAMKLIFCFPSFTLQTSILYAEAGFNVWYISFFPFETIPDNIIIPERDVLNLITFIYLKDYTRLISHLNTTHLWHKPPRIILMSGFEKYSGIDEDTYDPIFGALIATTLLNACSVASKKLNVVTYAVITCEKLKNHEIRLNILRNLYFQNMYFYLKYDDMFKIISSLEIE</sequence>
<evidence type="ECO:0000313" key="2">
    <source>
        <dbReference type="Proteomes" id="UP001431783"/>
    </source>
</evidence>
<dbReference type="AlphaFoldDB" id="A0AAW1UB48"/>
<protein>
    <submittedName>
        <fullName evidence="1">Uncharacterized protein</fullName>
    </submittedName>
</protein>
<name>A0AAW1UB48_9CUCU</name>
<accession>A0AAW1UB48</accession>
<dbReference type="EMBL" id="JARQZJ010000044">
    <property type="protein sequence ID" value="KAK9877854.1"/>
    <property type="molecule type" value="Genomic_DNA"/>
</dbReference>
<gene>
    <name evidence="1" type="ORF">WA026_020084</name>
</gene>
<keyword evidence="2" id="KW-1185">Reference proteome</keyword>